<feature type="transmembrane region" description="Helical" evidence="3">
    <location>
        <begin position="75"/>
        <end position="101"/>
    </location>
</feature>
<organism evidence="5 6">
    <name type="scientific">Cherax quadricarinatus</name>
    <name type="common">Australian red claw crayfish</name>
    <dbReference type="NCBI Taxonomy" id="27406"/>
    <lineage>
        <taxon>Eukaryota</taxon>
        <taxon>Metazoa</taxon>
        <taxon>Ecdysozoa</taxon>
        <taxon>Arthropoda</taxon>
        <taxon>Crustacea</taxon>
        <taxon>Multicrustacea</taxon>
        <taxon>Malacostraca</taxon>
        <taxon>Eumalacostraca</taxon>
        <taxon>Eucarida</taxon>
        <taxon>Decapoda</taxon>
        <taxon>Pleocyemata</taxon>
        <taxon>Astacidea</taxon>
        <taxon>Parastacoidea</taxon>
        <taxon>Parastacidae</taxon>
        <taxon>Cherax</taxon>
    </lineage>
</organism>
<dbReference type="AlphaFoldDB" id="A0AAW0XT43"/>
<keyword evidence="3" id="KW-0472">Membrane</keyword>
<dbReference type="Proteomes" id="UP001445076">
    <property type="component" value="Unassembled WGS sequence"/>
</dbReference>
<name>A0AAW0XT43_CHEQU</name>
<feature type="transmembrane region" description="Helical" evidence="3">
    <location>
        <begin position="145"/>
        <end position="163"/>
    </location>
</feature>
<comment type="caution">
    <text evidence="5">The sequence shown here is derived from an EMBL/GenBank/DDBJ whole genome shotgun (WGS) entry which is preliminary data.</text>
</comment>
<feature type="domain" description="Major facilitator superfamily (MFS) profile" evidence="4">
    <location>
        <begin position="77"/>
        <end position="190"/>
    </location>
</feature>
<evidence type="ECO:0000256" key="2">
    <source>
        <dbReference type="SAM" id="MobiDB-lite"/>
    </source>
</evidence>
<dbReference type="PROSITE" id="PS50850">
    <property type="entry name" value="MFS"/>
    <property type="match status" value="1"/>
</dbReference>
<evidence type="ECO:0000313" key="5">
    <source>
        <dbReference type="EMBL" id="KAK8747688.1"/>
    </source>
</evidence>
<proteinExistence type="predicted"/>
<evidence type="ECO:0000256" key="3">
    <source>
        <dbReference type="SAM" id="Phobius"/>
    </source>
</evidence>
<dbReference type="GO" id="GO:0008028">
    <property type="term" value="F:monocarboxylic acid transmembrane transporter activity"/>
    <property type="evidence" value="ECO:0007669"/>
    <property type="project" value="TreeGrafter"/>
</dbReference>
<evidence type="ECO:0000256" key="1">
    <source>
        <dbReference type="ARBA" id="ARBA00004141"/>
    </source>
</evidence>
<sequence>MSHGSTGSHSVKAQTYQYLTSNSEKYENELSLQEADSKLQDVNECEVSNEDISGNGSELRNEEAKKEKVEPDGGWGWMVVTGASLILVMVDTVGQCFGIIFSTFLSELQTPSTITALIFNMFGFTWCMTGPVLGPLVSEFGWRKVTFVSSIMLSFSTIASAFVPSPWALLFTYSFLGGENIIRTCQNDTL</sequence>
<dbReference type="Gene3D" id="1.20.1250.20">
    <property type="entry name" value="MFS general substrate transporter like domains"/>
    <property type="match status" value="1"/>
</dbReference>
<feature type="region of interest" description="Disordered" evidence="2">
    <location>
        <begin position="46"/>
        <end position="66"/>
    </location>
</feature>
<evidence type="ECO:0000313" key="6">
    <source>
        <dbReference type="Proteomes" id="UP001445076"/>
    </source>
</evidence>
<reference evidence="5 6" key="1">
    <citation type="journal article" date="2024" name="BMC Genomics">
        <title>Genome assembly of redclaw crayfish (Cherax quadricarinatus) provides insights into its immune adaptation and hypoxia tolerance.</title>
        <authorList>
            <person name="Liu Z."/>
            <person name="Zheng J."/>
            <person name="Li H."/>
            <person name="Fang K."/>
            <person name="Wang S."/>
            <person name="He J."/>
            <person name="Zhou D."/>
            <person name="Weng S."/>
            <person name="Chi M."/>
            <person name="Gu Z."/>
            <person name="He J."/>
            <person name="Li F."/>
            <person name="Wang M."/>
        </authorList>
    </citation>
    <scope>NUCLEOTIDE SEQUENCE [LARGE SCALE GENOMIC DNA]</scope>
    <source>
        <strain evidence="5">ZL_2023a</strain>
    </source>
</reference>
<dbReference type="GO" id="GO:0016020">
    <property type="term" value="C:membrane"/>
    <property type="evidence" value="ECO:0007669"/>
    <property type="project" value="UniProtKB-SubCell"/>
</dbReference>
<comment type="subcellular location">
    <subcellularLocation>
        <location evidence="1">Membrane</location>
        <topology evidence="1">Multi-pass membrane protein</topology>
    </subcellularLocation>
</comment>
<dbReference type="InterPro" id="IPR036259">
    <property type="entry name" value="MFS_trans_sf"/>
</dbReference>
<evidence type="ECO:0000259" key="4">
    <source>
        <dbReference type="PROSITE" id="PS50850"/>
    </source>
</evidence>
<dbReference type="InterPro" id="IPR020846">
    <property type="entry name" value="MFS_dom"/>
</dbReference>
<dbReference type="InterPro" id="IPR050327">
    <property type="entry name" value="Proton-linked_MCT"/>
</dbReference>
<keyword evidence="3" id="KW-0812">Transmembrane</keyword>
<accession>A0AAW0XT43</accession>
<gene>
    <name evidence="5" type="ORF">OTU49_016535</name>
</gene>
<protein>
    <recommendedName>
        <fullName evidence="4">Major facilitator superfamily (MFS) profile domain-containing protein</fullName>
    </recommendedName>
</protein>
<keyword evidence="3" id="KW-1133">Transmembrane helix</keyword>
<dbReference type="PANTHER" id="PTHR11360">
    <property type="entry name" value="MONOCARBOXYLATE TRANSPORTER"/>
    <property type="match status" value="1"/>
</dbReference>
<dbReference type="SUPFAM" id="SSF103473">
    <property type="entry name" value="MFS general substrate transporter"/>
    <property type="match status" value="1"/>
</dbReference>
<dbReference type="EMBL" id="JARKIK010000014">
    <property type="protein sequence ID" value="KAK8747688.1"/>
    <property type="molecule type" value="Genomic_DNA"/>
</dbReference>
<keyword evidence="6" id="KW-1185">Reference proteome</keyword>
<feature type="transmembrane region" description="Helical" evidence="3">
    <location>
        <begin position="113"/>
        <end position="133"/>
    </location>
</feature>
<dbReference type="PANTHER" id="PTHR11360:SF284">
    <property type="entry name" value="EG:103B4.3 PROTEIN-RELATED"/>
    <property type="match status" value="1"/>
</dbReference>